<sequence>MVERPSEVNEILGLLMQGNNYRVGVAGSRSGDVFGIRGMGGLGKTVLALAVAWASSKSRHVIWFDIGETPDRLRLINILIKVLGGDVSFSDISAAQAWVKVNTSDKDCLVVLDDVWSVDDAHVFDHLSGKCQLLITTRDADVVRGLRGSALYELQIMADDKSRTLLYQTAQVTPDIVSKFSSNMKRIVAELLDQCRGLPLALSLVGSNLIDTREENWQNILDDLKNADLEELPSLFPTDVYPYGNLIAAINVSFKRLGKFEQEGLEKCEKERMEKYKQEIQQKFLDFAIFPEDINIPLDILELFWSSEESGRSSCSPRKARRILEVLERKSMIQKGPEFKGKTASYRVHDLLLDFARAKLRGTLTDVHRVFVKTLRGQCVDGEWTTTSSISQKDYYFKYLPYHLHASEQHSELLQLFFDFHWLQQKVKETDLPSLISDFRFLDTSTQEIKLLKKSLMLSADAIKKNPNSIGPQLLGRLLSCVDNCPGVKKLLECVRDTHGKTFHLLPLFSCLKLEGPEIFKKTGYSVWSLATSNISTGTIVISGLYKGSIHIHELETAKDTARTCGGRAGLIQRLINHARNMGHTKLERREQLAPDRMLMKNKNCSGSRDTYEAWQMPWPLICQYARVYRRSLGLPGQPGRDACSGVPGAPGRDGRDAMLMGPPGQRGEPGSRGTPGAKGDSGGTVYTRWGRSDCPKSAETMTLYSGVMGGEWFAHSGGGSNYLCLPLDPIFDTITSGVQGYSYIHGTEYEIGSHSNIFPKKLGNHDAPCAVCYTESRGSHLMIPARNVCPSGWTLEYNGYLMSAYQGHKGRTQFICVDGNAEATTGSQGNVNGALLHFVESACGSLPCPPYADGNELTCAVCTK</sequence>
<protein>
    <submittedName>
        <fullName evidence="3">Short-chain collagen C4-like isoform X1</fullName>
    </submittedName>
</protein>
<keyword evidence="1" id="KW-0853">WD repeat</keyword>
<dbReference type="EMBL" id="CACRXK020000244">
    <property type="protein sequence ID" value="CAB3979959.1"/>
    <property type="molecule type" value="Genomic_DNA"/>
</dbReference>
<dbReference type="Pfam" id="PF17908">
    <property type="entry name" value="APAF1_C"/>
    <property type="match status" value="1"/>
</dbReference>
<dbReference type="InterPro" id="IPR042197">
    <property type="entry name" value="Apaf_helical"/>
</dbReference>
<dbReference type="InterPro" id="IPR041452">
    <property type="entry name" value="APAF1_C"/>
</dbReference>
<evidence type="ECO:0000313" key="3">
    <source>
        <dbReference type="EMBL" id="CAB3979959.1"/>
    </source>
</evidence>
<evidence type="ECO:0000313" key="4">
    <source>
        <dbReference type="Proteomes" id="UP001152795"/>
    </source>
</evidence>
<dbReference type="InterPro" id="IPR027417">
    <property type="entry name" value="P-loop_NTPase"/>
</dbReference>
<keyword evidence="2" id="KW-0677">Repeat</keyword>
<dbReference type="InterPro" id="IPR051077">
    <property type="entry name" value="Ca-dependent_lectin"/>
</dbReference>
<dbReference type="PRINTS" id="PR00364">
    <property type="entry name" value="DISEASERSIST"/>
</dbReference>
<dbReference type="Gene3D" id="3.40.50.300">
    <property type="entry name" value="P-loop containing nucleotide triphosphate hydrolases"/>
    <property type="match status" value="1"/>
</dbReference>
<proteinExistence type="predicted"/>
<dbReference type="Gene3D" id="1.10.10.10">
    <property type="entry name" value="Winged helix-like DNA-binding domain superfamily/Winged helix DNA-binding domain"/>
    <property type="match status" value="1"/>
</dbReference>
<dbReference type="AlphaFoldDB" id="A0A6S7FUT1"/>
<dbReference type="Proteomes" id="UP001152795">
    <property type="component" value="Unassembled WGS sequence"/>
</dbReference>
<organism evidence="3 4">
    <name type="scientific">Paramuricea clavata</name>
    <name type="common">Red gorgonian</name>
    <name type="synonym">Violescent sea-whip</name>
    <dbReference type="NCBI Taxonomy" id="317549"/>
    <lineage>
        <taxon>Eukaryota</taxon>
        <taxon>Metazoa</taxon>
        <taxon>Cnidaria</taxon>
        <taxon>Anthozoa</taxon>
        <taxon>Octocorallia</taxon>
        <taxon>Malacalcyonacea</taxon>
        <taxon>Plexauridae</taxon>
        <taxon>Paramuricea</taxon>
    </lineage>
</organism>
<keyword evidence="4" id="KW-1185">Reference proteome</keyword>
<dbReference type="PANTHER" id="PTHR24024">
    <property type="entry name" value="PULMONARY SURFACTANT-ASSOCIATED PROTEIN A"/>
    <property type="match status" value="1"/>
</dbReference>
<dbReference type="SMART" id="SM00382">
    <property type="entry name" value="AAA"/>
    <property type="match status" value="1"/>
</dbReference>
<name>A0A6S7FUT1_PARCT</name>
<keyword evidence="3" id="KW-0176">Collagen</keyword>
<dbReference type="SUPFAM" id="SSF52540">
    <property type="entry name" value="P-loop containing nucleoside triphosphate hydrolases"/>
    <property type="match status" value="1"/>
</dbReference>
<evidence type="ECO:0000256" key="1">
    <source>
        <dbReference type="ARBA" id="ARBA00022574"/>
    </source>
</evidence>
<accession>A0A6S7FUT1</accession>
<evidence type="ECO:0000256" key="2">
    <source>
        <dbReference type="ARBA" id="ARBA00022737"/>
    </source>
</evidence>
<dbReference type="Gene3D" id="1.10.8.430">
    <property type="entry name" value="Helical domain of apoptotic protease-activating factors"/>
    <property type="match status" value="1"/>
</dbReference>
<dbReference type="OrthoDB" id="1357022at2759"/>
<reference evidence="3" key="1">
    <citation type="submission" date="2020-04" db="EMBL/GenBank/DDBJ databases">
        <authorList>
            <person name="Alioto T."/>
            <person name="Alioto T."/>
            <person name="Gomez Garrido J."/>
        </authorList>
    </citation>
    <scope>NUCLEOTIDE SEQUENCE</scope>
    <source>
        <strain evidence="3">A484AB</strain>
    </source>
</reference>
<dbReference type="PANTHER" id="PTHR24024:SF18">
    <property type="entry name" value="SHORT-CHAIN COLLAGEN C4-LIKE"/>
    <property type="match status" value="1"/>
</dbReference>
<dbReference type="InterPro" id="IPR003593">
    <property type="entry name" value="AAA+_ATPase"/>
</dbReference>
<dbReference type="GO" id="GO:0043531">
    <property type="term" value="F:ADP binding"/>
    <property type="evidence" value="ECO:0007669"/>
    <property type="project" value="InterPro"/>
</dbReference>
<dbReference type="Gene3D" id="1.25.40.370">
    <property type="match status" value="1"/>
</dbReference>
<dbReference type="GO" id="GO:0005581">
    <property type="term" value="C:collagen trimer"/>
    <property type="evidence" value="ECO:0007669"/>
    <property type="project" value="UniProtKB-KW"/>
</dbReference>
<dbReference type="InterPro" id="IPR036388">
    <property type="entry name" value="WH-like_DNA-bd_sf"/>
</dbReference>
<gene>
    <name evidence="3" type="ORF">PACLA_8A023124</name>
</gene>
<dbReference type="InterPro" id="IPR002182">
    <property type="entry name" value="NB-ARC"/>
</dbReference>
<comment type="caution">
    <text evidence="3">The sequence shown here is derived from an EMBL/GenBank/DDBJ whole genome shotgun (WGS) entry which is preliminary data.</text>
</comment>
<dbReference type="GO" id="GO:0005615">
    <property type="term" value="C:extracellular space"/>
    <property type="evidence" value="ECO:0007669"/>
    <property type="project" value="TreeGrafter"/>
</dbReference>
<dbReference type="Pfam" id="PF00931">
    <property type="entry name" value="NB-ARC"/>
    <property type="match status" value="1"/>
</dbReference>